<evidence type="ECO:0000313" key="1">
    <source>
        <dbReference type="EMBL" id="KAJ9113923.1"/>
    </source>
</evidence>
<sequence length="560" mass="61813">MAPVRALPWKDTRELAQLYAWIWDDPEDAAGTARAVARDLPTYDALRGGAGLAVEWIRTHVMAPLVFPSSAAAMDDDLASTADKRKQQEEAWLALVKRYKSLLRAYFRERTTTSITASWSGARDLRTTLRGFEERLEALLDPSTPAPAAAAAAAAGGSGKREDKARWLARRVIFATRGGLVPNPRKRPTIRPSSRAFPRPGEAEVRVWTPLMALIGDKFAASARQANEDGDDDDDEDDEEEQEQVDENEEDGRAEWPTWCLSEGTNIVLAYITTRDAHRPTTSIQKSRGTTTADATAFAHDADYLHLPRDEDEDEEPSTILAVGKDGAEEREEQEQFMLCLLGWLAFFLSPASHTFTAGGGARTNAATTGKRRRIGLPPAAGGETVSLDIITAGGGASVGWRVNARGRRRVFRRIVKHVGRPGNQVGLFSRRIDKVKLGAQQADGFIPLCEALVRRLAAAAHEEEVSDEEDVPSQERLHSQQQGEPSLEGMEHRLALFRKLVMVHEGYISQQKEDPSDGATTVGDPETDADGNDARRKRMRGWVRLDGWKECPIGYWRGT</sequence>
<accession>A0ACC2WR26</accession>
<proteinExistence type="predicted"/>
<keyword evidence="2" id="KW-1185">Reference proteome</keyword>
<dbReference type="Proteomes" id="UP001241377">
    <property type="component" value="Unassembled WGS sequence"/>
</dbReference>
<dbReference type="EMBL" id="JASBWR010000001">
    <property type="protein sequence ID" value="KAJ9113923.1"/>
    <property type="molecule type" value="Genomic_DNA"/>
</dbReference>
<name>A0ACC2WR26_9TREE</name>
<evidence type="ECO:0000313" key="2">
    <source>
        <dbReference type="Proteomes" id="UP001241377"/>
    </source>
</evidence>
<protein>
    <submittedName>
        <fullName evidence="1">Uncharacterized protein</fullName>
    </submittedName>
</protein>
<comment type="caution">
    <text evidence="1">The sequence shown here is derived from an EMBL/GenBank/DDBJ whole genome shotgun (WGS) entry which is preliminary data.</text>
</comment>
<reference evidence="1" key="1">
    <citation type="submission" date="2023-04" db="EMBL/GenBank/DDBJ databases">
        <title>Draft Genome sequencing of Naganishia species isolated from polar environments using Oxford Nanopore Technology.</title>
        <authorList>
            <person name="Leo P."/>
            <person name="Venkateswaran K."/>
        </authorList>
    </citation>
    <scope>NUCLEOTIDE SEQUENCE</scope>
    <source>
        <strain evidence="1">MNA-CCFEE 5261</strain>
    </source>
</reference>
<gene>
    <name evidence="1" type="ORF">QFC19_000118</name>
</gene>
<organism evidence="1 2">
    <name type="scientific">Naganishia cerealis</name>
    <dbReference type="NCBI Taxonomy" id="610337"/>
    <lineage>
        <taxon>Eukaryota</taxon>
        <taxon>Fungi</taxon>
        <taxon>Dikarya</taxon>
        <taxon>Basidiomycota</taxon>
        <taxon>Agaricomycotina</taxon>
        <taxon>Tremellomycetes</taxon>
        <taxon>Filobasidiales</taxon>
        <taxon>Filobasidiaceae</taxon>
        <taxon>Naganishia</taxon>
    </lineage>
</organism>